<proteinExistence type="predicted"/>
<dbReference type="InterPro" id="IPR008928">
    <property type="entry name" value="6-hairpin_glycosidase_sf"/>
</dbReference>
<accession>A0ABQ3FIR8</accession>
<evidence type="ECO:0000256" key="4">
    <source>
        <dbReference type="SAM" id="MobiDB-lite"/>
    </source>
</evidence>
<dbReference type="Pfam" id="PF17390">
    <property type="entry name" value="Bac_rhamnosid_C"/>
    <property type="match status" value="1"/>
</dbReference>
<dbReference type="Pfam" id="PF08531">
    <property type="entry name" value="Bac_rhamnosid_N"/>
    <property type="match status" value="1"/>
</dbReference>
<evidence type="ECO:0000259" key="5">
    <source>
        <dbReference type="Pfam" id="PF05592"/>
    </source>
</evidence>
<keyword evidence="3" id="KW-0378">Hydrolase</keyword>
<dbReference type="RefSeq" id="WP_189517156.1">
    <property type="nucleotide sequence ID" value="NZ_BMZM01000002.1"/>
</dbReference>
<dbReference type="Pfam" id="PF05592">
    <property type="entry name" value="Bac_rhamnosid"/>
    <property type="match status" value="1"/>
</dbReference>
<dbReference type="PIRSF" id="PIRSF010631">
    <property type="entry name" value="A-rhamnsds"/>
    <property type="match status" value="1"/>
</dbReference>
<dbReference type="Gene3D" id="2.60.420.10">
    <property type="entry name" value="Maltose phosphorylase, domain 3"/>
    <property type="match status" value="1"/>
</dbReference>
<feature type="domain" description="Bacterial alpha-L-rhamnosidase N-terminal" evidence="6">
    <location>
        <begin position="140"/>
        <end position="309"/>
    </location>
</feature>
<evidence type="ECO:0000313" key="10">
    <source>
        <dbReference type="Proteomes" id="UP000604243"/>
    </source>
</evidence>
<keyword evidence="10" id="KW-1185">Reference proteome</keyword>
<feature type="domain" description="Alpha-L-rhamnosidase C-terminal" evidence="8">
    <location>
        <begin position="776"/>
        <end position="846"/>
    </location>
</feature>
<dbReference type="InterPro" id="IPR008902">
    <property type="entry name" value="Rhamnosid_concanavalin"/>
</dbReference>
<dbReference type="InterPro" id="IPR035398">
    <property type="entry name" value="Bac_rhamnosid_C"/>
</dbReference>
<reference evidence="10" key="1">
    <citation type="journal article" date="2019" name="Int. J. Syst. Evol. Microbiol.">
        <title>The Global Catalogue of Microorganisms (GCM) 10K type strain sequencing project: providing services to taxonomists for standard genome sequencing and annotation.</title>
        <authorList>
            <consortium name="The Broad Institute Genomics Platform"/>
            <consortium name="The Broad Institute Genome Sequencing Center for Infectious Disease"/>
            <person name="Wu L."/>
            <person name="Ma J."/>
        </authorList>
    </citation>
    <scope>NUCLEOTIDE SEQUENCE [LARGE SCALE GENOMIC DNA]</scope>
    <source>
        <strain evidence="10">KCTC 42082</strain>
    </source>
</reference>
<name>A0ABQ3FIR8_9GAMM</name>
<dbReference type="Proteomes" id="UP000604243">
    <property type="component" value="Unassembled WGS sequence"/>
</dbReference>
<dbReference type="InterPro" id="IPR013737">
    <property type="entry name" value="Bac_rhamnosid_N"/>
</dbReference>
<feature type="region of interest" description="Disordered" evidence="4">
    <location>
        <begin position="855"/>
        <end position="874"/>
    </location>
</feature>
<dbReference type="EC" id="3.2.1.40" evidence="2"/>
<sequence length="874" mass="97789">MSSDNIHVHALRAELLTRAIGIDHDRPRLSWKVMAPEGWSPARHEIAITRDGGTETVFSVTDHHLVAWPDAPLAPRERAEVRVRVGDADGGWSPWSAPLAVERGLERKDWPRQAVSVPWAEPDHDRQPPLFRRAFEVPESIERARLYITAHGMLEPSCNGQAVTCDAFLPGWSSYDKRLRYWTYDVTALLETGRNVLGVRMADGWYRGRLGFEGGAQDRYGSELSLLVRLEILTSNGQRHIIEPDSDWQVGTGGTLSSSLYDGETFDARAEPRDWDRAGFDAAGWQAARLVDFDVERLEAAQGPAVRAQQSLQPINRERLAHDRLLLDMGQNMVGRGRVTSSGAPGETVTLRHAEVLQGGELYTRPLRFAAATDHYRHEGGGREVWEPHFTYHGFRYVEVTAPPQTLDDLEFEGVVYHSDMARSGWFSCADPAINQLHQNVLWSLKGNFFDIPTDCPQRDERLGWTGDIQVFMTTAAFLYDCAGVMRSWLRDLVADQLEDGTVPPYVPYIETTETWTPMAPLAAWGDAAVIVPHALWWATGDRHFLEQQWASARAWVDLMDRRAGDNHLWQGDTQLGDWLDPSAPPDDPAAAMTDRELVASACFARCARVLSEMAEALEYRDEATHYNRLADAVARAILEHYTDPATGRLHQESQTGYAMIIAWRLSNDEALLKRMGDRLAELVIDGDYRIATGFVGTPIISRALTDTGHFDTAMRQLQETHCPSWLYPVTQGATTIWERWDSLMPDGRVNPGEMTSFNHYALGAVAQWLHEQLAGLAPASPGYRNIRFAPQIPASLPWAAAEHESPYGRIAIRWTQQPDAVLYDLTVPTGCRAELTLPDGRLQTLEAGRHHLSFDRTSGALGTQPGPDEPTHS</sequence>
<protein>
    <recommendedName>
        <fullName evidence="2">alpha-L-rhamnosidase</fullName>
        <ecNumber evidence="2">3.2.1.40</ecNumber>
    </recommendedName>
</protein>
<dbReference type="EMBL" id="BMZM01000002">
    <property type="protein sequence ID" value="GHC25132.1"/>
    <property type="molecule type" value="Genomic_DNA"/>
</dbReference>
<dbReference type="Gene3D" id="2.60.120.260">
    <property type="entry name" value="Galactose-binding domain-like"/>
    <property type="match status" value="2"/>
</dbReference>
<comment type="caution">
    <text evidence="9">The sequence shown here is derived from an EMBL/GenBank/DDBJ whole genome shotgun (WGS) entry which is preliminary data.</text>
</comment>
<evidence type="ECO:0000313" key="9">
    <source>
        <dbReference type="EMBL" id="GHC25132.1"/>
    </source>
</evidence>
<evidence type="ECO:0000256" key="3">
    <source>
        <dbReference type="ARBA" id="ARBA00022801"/>
    </source>
</evidence>
<comment type="catalytic activity">
    <reaction evidence="1">
        <text>Hydrolysis of terminal non-reducing alpha-L-rhamnose residues in alpha-L-rhamnosides.</text>
        <dbReference type="EC" id="3.2.1.40"/>
    </reaction>
</comment>
<dbReference type="Pfam" id="PF25788">
    <property type="entry name" value="Ig_Rha78A_N"/>
    <property type="match status" value="1"/>
</dbReference>
<evidence type="ECO:0000259" key="7">
    <source>
        <dbReference type="Pfam" id="PF17389"/>
    </source>
</evidence>
<evidence type="ECO:0000256" key="2">
    <source>
        <dbReference type="ARBA" id="ARBA00012652"/>
    </source>
</evidence>
<dbReference type="InterPro" id="IPR012341">
    <property type="entry name" value="6hp_glycosidase-like_sf"/>
</dbReference>
<dbReference type="InterPro" id="IPR013783">
    <property type="entry name" value="Ig-like_fold"/>
</dbReference>
<dbReference type="InterPro" id="IPR035396">
    <property type="entry name" value="Bac_rhamnosid6H"/>
</dbReference>
<gene>
    <name evidence="9" type="ORF">GCM10010082_17440</name>
</gene>
<evidence type="ECO:0000256" key="1">
    <source>
        <dbReference type="ARBA" id="ARBA00001445"/>
    </source>
</evidence>
<dbReference type="InterPro" id="IPR016007">
    <property type="entry name" value="Alpha_rhamnosid"/>
</dbReference>
<evidence type="ECO:0000259" key="8">
    <source>
        <dbReference type="Pfam" id="PF17390"/>
    </source>
</evidence>
<feature type="domain" description="Alpha-L-rhamnosidase concanavalin-like" evidence="5">
    <location>
        <begin position="320"/>
        <end position="417"/>
    </location>
</feature>
<evidence type="ECO:0000259" key="6">
    <source>
        <dbReference type="Pfam" id="PF08531"/>
    </source>
</evidence>
<organism evidence="9 10">
    <name type="scientific">Kushneria pakistanensis</name>
    <dbReference type="NCBI Taxonomy" id="1508770"/>
    <lineage>
        <taxon>Bacteria</taxon>
        <taxon>Pseudomonadati</taxon>
        <taxon>Pseudomonadota</taxon>
        <taxon>Gammaproteobacteria</taxon>
        <taxon>Oceanospirillales</taxon>
        <taxon>Halomonadaceae</taxon>
        <taxon>Kushneria</taxon>
    </lineage>
</organism>
<dbReference type="Gene3D" id="1.50.10.10">
    <property type="match status" value="1"/>
</dbReference>
<dbReference type="Gene3D" id="2.60.40.10">
    <property type="entry name" value="Immunoglobulins"/>
    <property type="match status" value="1"/>
</dbReference>
<dbReference type="PANTHER" id="PTHR33307:SF6">
    <property type="entry name" value="ALPHA-RHAMNOSIDASE (EUROFUNG)-RELATED"/>
    <property type="match status" value="1"/>
</dbReference>
<dbReference type="Pfam" id="PF17389">
    <property type="entry name" value="Bac_rhamnosid6H"/>
    <property type="match status" value="1"/>
</dbReference>
<dbReference type="SUPFAM" id="SSF48208">
    <property type="entry name" value="Six-hairpin glycosidases"/>
    <property type="match status" value="1"/>
</dbReference>
<feature type="domain" description="Alpha-L-rhamnosidase six-hairpin glycosidase" evidence="7">
    <location>
        <begin position="423"/>
        <end position="773"/>
    </location>
</feature>
<dbReference type="PANTHER" id="PTHR33307">
    <property type="entry name" value="ALPHA-RHAMNOSIDASE (EUROFUNG)"/>
    <property type="match status" value="1"/>
</dbReference>